<evidence type="ECO:0000256" key="1">
    <source>
        <dbReference type="SAM" id="MobiDB-lite"/>
    </source>
</evidence>
<dbReference type="RefSeq" id="WP_279651753.1">
    <property type="nucleotide sequence ID" value="NZ_CP122539.1"/>
</dbReference>
<dbReference type="Proteomes" id="UP001232001">
    <property type="component" value="Chromosome"/>
</dbReference>
<keyword evidence="3" id="KW-1185">Reference proteome</keyword>
<evidence type="ECO:0000313" key="3">
    <source>
        <dbReference type="Proteomes" id="UP001232001"/>
    </source>
</evidence>
<proteinExistence type="predicted"/>
<feature type="region of interest" description="Disordered" evidence="1">
    <location>
        <begin position="58"/>
        <end position="89"/>
    </location>
</feature>
<gene>
    <name evidence="2" type="ORF">P8625_01585</name>
</gene>
<reference evidence="2 3" key="1">
    <citation type="submission" date="2023-04" db="EMBL/GenBank/DDBJ databases">
        <title>Tenacibaculum tangerinum sp. nov., isolated from sea tidal flat of South Korea.</title>
        <authorList>
            <person name="Lee S.H."/>
            <person name="Kim J.-J."/>
        </authorList>
    </citation>
    <scope>NUCLEOTIDE SEQUENCE [LARGE SCALE GENOMIC DNA]</scope>
    <source>
        <strain evidence="2 3">GRR-S3-23</strain>
    </source>
</reference>
<evidence type="ECO:0000313" key="2">
    <source>
        <dbReference type="EMBL" id="WGH75882.1"/>
    </source>
</evidence>
<name>A0ABY8L366_9FLAO</name>
<protein>
    <submittedName>
        <fullName evidence="2">Uncharacterized protein</fullName>
    </submittedName>
</protein>
<organism evidence="2 3">
    <name type="scientific">Tenacibaculum tangerinum</name>
    <dbReference type="NCBI Taxonomy" id="3038772"/>
    <lineage>
        <taxon>Bacteria</taxon>
        <taxon>Pseudomonadati</taxon>
        <taxon>Bacteroidota</taxon>
        <taxon>Flavobacteriia</taxon>
        <taxon>Flavobacteriales</taxon>
        <taxon>Flavobacteriaceae</taxon>
        <taxon>Tenacibaculum</taxon>
    </lineage>
</organism>
<dbReference type="EMBL" id="CP122539">
    <property type="protein sequence ID" value="WGH75882.1"/>
    <property type="molecule type" value="Genomic_DNA"/>
</dbReference>
<accession>A0ABY8L366</accession>
<feature type="compositionally biased region" description="Polar residues" evidence="1">
    <location>
        <begin position="67"/>
        <end position="87"/>
    </location>
</feature>
<sequence>MKKIITLLILLQITGLFSQERELIEGVMQKDQAKADTPFQLRTEHTLRGNLTFIANNTLNRSNNGNGQSANNPYNGNGSNSDHNGASNMDYIDIDSDPTTFSSSSATLNLPNCSKVTYAGLYWAAIYPYEEWKDEEFGVNTRDDDFNEMKFKLPGASNYIDVVADKFDATARELIYDDGITTEKPYVCYKDVTGLIQGLANPNGVYYGANIKATKGRDTFGSSLGSSAGWILVVIYENETESRKKFFVFDGFATIKVNEGEDESVYDVPFSGFTTIPTGPVAANFLVGSLEGDQKIENDRFELQDTSGNFQKLTTGSLNPIDNFFNSSITYNNSYLGGRTPDSENTLGLDADFFELNNPSNSLIGNNQSSGVMRFSSTQDSYWPFLLGLSVEVIEPSIRLVKTIDDGIDQGS</sequence>